<feature type="transmembrane region" description="Helical" evidence="6">
    <location>
        <begin position="254"/>
        <end position="271"/>
    </location>
</feature>
<proteinExistence type="predicted"/>
<dbReference type="RefSeq" id="WP_077243435.1">
    <property type="nucleotide sequence ID" value="NZ_MUZR01000002.1"/>
</dbReference>
<dbReference type="PANTHER" id="PTHR37422">
    <property type="entry name" value="TEICHURONIC ACID BIOSYNTHESIS PROTEIN TUAE"/>
    <property type="match status" value="1"/>
</dbReference>
<dbReference type="OrthoDB" id="9772644at2"/>
<evidence type="ECO:0000256" key="4">
    <source>
        <dbReference type="ARBA" id="ARBA00023136"/>
    </source>
</evidence>
<feature type="transmembrane region" description="Helical" evidence="6">
    <location>
        <begin position="7"/>
        <end position="31"/>
    </location>
</feature>
<feature type="compositionally biased region" description="Pro residues" evidence="5">
    <location>
        <begin position="452"/>
        <end position="463"/>
    </location>
</feature>
<name>A0A1V3A2Z3_9GAMM</name>
<dbReference type="GO" id="GO:0016020">
    <property type="term" value="C:membrane"/>
    <property type="evidence" value="ECO:0007669"/>
    <property type="project" value="UniProtKB-SubCell"/>
</dbReference>
<comment type="caution">
    <text evidence="9">The sequence shown here is derived from an EMBL/GenBank/DDBJ whole genome shotgun (WGS) entry which is preliminary data.</text>
</comment>
<organism evidence="9 10">
    <name type="scientific">Thioalkalivibrio halophilus</name>
    <dbReference type="NCBI Taxonomy" id="252474"/>
    <lineage>
        <taxon>Bacteria</taxon>
        <taxon>Pseudomonadati</taxon>
        <taxon>Pseudomonadota</taxon>
        <taxon>Gammaproteobacteria</taxon>
        <taxon>Chromatiales</taxon>
        <taxon>Ectothiorhodospiraceae</taxon>
        <taxon>Thioalkalivibrio</taxon>
    </lineage>
</organism>
<gene>
    <name evidence="9" type="ORF">B1A74_00330</name>
</gene>
<keyword evidence="9" id="KW-0436">Ligase</keyword>
<feature type="transmembrane region" description="Helical" evidence="6">
    <location>
        <begin position="384"/>
        <end position="403"/>
    </location>
</feature>
<dbReference type="Pfam" id="PF04932">
    <property type="entry name" value="Wzy_C"/>
    <property type="match status" value="1"/>
</dbReference>
<feature type="transmembrane region" description="Helical" evidence="6">
    <location>
        <begin position="43"/>
        <end position="64"/>
    </location>
</feature>
<dbReference type="InterPro" id="IPR051533">
    <property type="entry name" value="WaaL-like"/>
</dbReference>
<feature type="region of interest" description="Disordered" evidence="5">
    <location>
        <begin position="444"/>
        <end position="474"/>
    </location>
</feature>
<evidence type="ECO:0000259" key="8">
    <source>
        <dbReference type="Pfam" id="PF19358"/>
    </source>
</evidence>
<dbReference type="PANTHER" id="PTHR37422:SF13">
    <property type="entry name" value="LIPOPOLYSACCHARIDE BIOSYNTHESIS PROTEIN PA4999-RELATED"/>
    <property type="match status" value="1"/>
</dbReference>
<dbReference type="EMBL" id="MUZR01000002">
    <property type="protein sequence ID" value="OOC11453.1"/>
    <property type="molecule type" value="Genomic_DNA"/>
</dbReference>
<keyword evidence="2 6" id="KW-0812">Transmembrane</keyword>
<keyword evidence="3 6" id="KW-1133">Transmembrane helix</keyword>
<evidence type="ECO:0000256" key="2">
    <source>
        <dbReference type="ARBA" id="ARBA00022692"/>
    </source>
</evidence>
<feature type="transmembrane region" description="Helical" evidence="6">
    <location>
        <begin position="210"/>
        <end position="227"/>
    </location>
</feature>
<feature type="transmembrane region" description="Helical" evidence="6">
    <location>
        <begin position="172"/>
        <end position="190"/>
    </location>
</feature>
<sequence>MRDIVFFILIFGLIPFILWRPWIGIPAWYWVGLMNPHRLAWGFLPGMPVAMAVGLTTLVALLFARERRPPPLTRETVVLIALFAHITVISLFFAWQPEVAFERWDTVMKIMLMTVVATMLVSGQARVMVLLAVITLSVAFFGFKGGPYTLATGFGGMVLGPPGTFIGGNTDIGLALVMTLPLVLVLARQVHQGHFRLPFHSPFFERWHRLIGLALYAGFWLHLISIVGTHSRGAWVATAVIFPLIFLSMRHKAAMVGAGLLVVAVVGFTVPEKVEHQIDTLIHYQEDASAGGRLDAWNVSWNLALDHPFTGSGMSIQRLPAPIWLSYLDRDDAVVTGPIAAHSIYFQMLGEHGFLGLGLFLALLGFSLLTLLRLYRQGRQHAETVWISQWAWALALGLVGYMVGGAFLSLAYFDLYLAFVALAIILRRELKETVVAAAPAVASTAQPRTSPASPPEGSRPPEVPGTIMAAGRLR</sequence>
<accession>A0A1V3A2Z3</accession>
<protein>
    <submittedName>
        <fullName evidence="9">Putative O-glycosylation ligase, exosortase A system-associated</fullName>
    </submittedName>
</protein>
<feature type="domain" description="O-antigen ligase-related" evidence="7">
    <location>
        <begin position="218"/>
        <end position="361"/>
    </location>
</feature>
<reference evidence="9 10" key="1">
    <citation type="submission" date="2017-02" db="EMBL/GenBank/DDBJ databases">
        <title>Genomic diversity within the haloalkaliphilic genus Thioalkalivibrio.</title>
        <authorList>
            <person name="Ahn A.-C."/>
            <person name="Meier-Kolthoff J."/>
            <person name="Overmars L."/>
            <person name="Richter M."/>
            <person name="Woyke T."/>
            <person name="Sorokin D.Y."/>
            <person name="Muyzer G."/>
        </authorList>
    </citation>
    <scope>NUCLEOTIDE SEQUENCE [LARGE SCALE GENOMIC DNA]</scope>
    <source>
        <strain evidence="9 10">HL17</strain>
    </source>
</reference>
<feature type="transmembrane region" description="Helical" evidence="6">
    <location>
        <begin position="353"/>
        <end position="372"/>
    </location>
</feature>
<feature type="domain" description="DUF5935" evidence="8">
    <location>
        <begin position="1"/>
        <end position="155"/>
    </location>
</feature>
<dbReference type="Proteomes" id="UP000189177">
    <property type="component" value="Unassembled WGS sequence"/>
</dbReference>
<feature type="transmembrane region" description="Helical" evidence="6">
    <location>
        <begin position="115"/>
        <end position="141"/>
    </location>
</feature>
<feature type="transmembrane region" description="Helical" evidence="6">
    <location>
        <begin position="76"/>
        <end position="95"/>
    </location>
</feature>
<dbReference type="Pfam" id="PF19358">
    <property type="entry name" value="DUF5935"/>
    <property type="match status" value="1"/>
</dbReference>
<dbReference type="InterPro" id="IPR017528">
    <property type="entry name" value="CHP03097O-antigen_lig-rel"/>
</dbReference>
<evidence type="ECO:0000256" key="5">
    <source>
        <dbReference type="SAM" id="MobiDB-lite"/>
    </source>
</evidence>
<keyword evidence="4 6" id="KW-0472">Membrane</keyword>
<keyword evidence="10" id="KW-1185">Reference proteome</keyword>
<evidence type="ECO:0000313" key="9">
    <source>
        <dbReference type="EMBL" id="OOC11453.1"/>
    </source>
</evidence>
<evidence type="ECO:0000256" key="1">
    <source>
        <dbReference type="ARBA" id="ARBA00004141"/>
    </source>
</evidence>
<dbReference type="GO" id="GO:0016874">
    <property type="term" value="F:ligase activity"/>
    <property type="evidence" value="ECO:0007669"/>
    <property type="project" value="UniProtKB-KW"/>
</dbReference>
<dbReference type="STRING" id="252474.B1A74_00330"/>
<evidence type="ECO:0000313" key="10">
    <source>
        <dbReference type="Proteomes" id="UP000189177"/>
    </source>
</evidence>
<evidence type="ECO:0000256" key="3">
    <source>
        <dbReference type="ARBA" id="ARBA00022989"/>
    </source>
</evidence>
<comment type="subcellular location">
    <subcellularLocation>
        <location evidence="1">Membrane</location>
        <topology evidence="1">Multi-pass membrane protein</topology>
    </subcellularLocation>
</comment>
<dbReference type="NCBIfam" id="TIGR03097">
    <property type="entry name" value="PEP_O_lig_1"/>
    <property type="match status" value="1"/>
</dbReference>
<dbReference type="InterPro" id="IPR045979">
    <property type="entry name" value="DUF5935"/>
</dbReference>
<evidence type="ECO:0000259" key="7">
    <source>
        <dbReference type="Pfam" id="PF04932"/>
    </source>
</evidence>
<evidence type="ECO:0000256" key="6">
    <source>
        <dbReference type="SAM" id="Phobius"/>
    </source>
</evidence>
<dbReference type="InterPro" id="IPR007016">
    <property type="entry name" value="O-antigen_ligase-rel_domated"/>
</dbReference>
<dbReference type="AlphaFoldDB" id="A0A1V3A2Z3"/>